<evidence type="ECO:0000313" key="7">
    <source>
        <dbReference type="Proteomes" id="UP000749559"/>
    </source>
</evidence>
<dbReference type="Gene3D" id="3.40.50.410">
    <property type="entry name" value="von Willebrand factor, type A domain"/>
    <property type="match status" value="1"/>
</dbReference>
<evidence type="ECO:0000256" key="1">
    <source>
        <dbReference type="ARBA" id="ARBA00023157"/>
    </source>
</evidence>
<dbReference type="InterPro" id="IPR002035">
    <property type="entry name" value="VWF_A"/>
</dbReference>
<dbReference type="InterPro" id="IPR035976">
    <property type="entry name" value="Sushi/SCR/CCP_sf"/>
</dbReference>
<dbReference type="Pfam" id="PF00092">
    <property type="entry name" value="VWA"/>
    <property type="match status" value="1"/>
</dbReference>
<comment type="caution">
    <text evidence="6">The sequence shown here is derived from an EMBL/GenBank/DDBJ whole genome shotgun (WGS) entry which is preliminary data.</text>
</comment>
<keyword evidence="1" id="KW-1015">Disulfide bond</keyword>
<evidence type="ECO:0000256" key="3">
    <source>
        <dbReference type="SAM" id="SignalP"/>
    </source>
</evidence>
<sequence length="593" mass="64504">MLDLIAKSVLMLFLHGRLTSAAFPTQDCSYNVNNFHLADKENRCVYYLCKRTAWVAMTCHRGHGSVKKGYQTMYSKRPTRLNLCRGGFGICSPKSAAEIKKQTPRPTFIPNTLPPCFDLREECNIQEQCCPDLNCFGGTCCRPQGGRCESDADCCQTQPDQPTVCGPEKTCMSVICVYPSPPDHGSIGSPSAPNVDGTFLPGQTVTFRCDQCYSIDPNDDGVTDNNVKCKPDGTLDDPVPTCSELQCDLAEAPENGSRFPPEGPDVCGADVTFRCDNGFIPGGNKVDLVSCVQKGNTVEWDNDPMTCVQDKVCSTLNEGCGNGDEECCAADQLKCSLEKRCCRDRTGICGDDSDCCRGLVCSDENGCQPPIEIICEDPQDIVFAVDTSCSIATQDKDRIRSFMVEMARAFDLSTDPDDGVQMAALTFNDGYRDVAWLKDAENPEKLIKDIENMGLNVEKEEGCKTHTFAALAAVKNHYFTAANGDRPNAVNKVILLSDGVTKPGGKQSETFKNAAALREVAEIIVVGLPQGCEEGKKKCQPKVIGQEEWLGISGANENPELMMNILNTDFAKLRETIGNIGKSICGENAVIEN</sequence>
<feature type="signal peptide" evidence="3">
    <location>
        <begin position="1"/>
        <end position="21"/>
    </location>
</feature>
<dbReference type="PANTHER" id="PTHR24020">
    <property type="entry name" value="COLLAGEN ALPHA"/>
    <property type="match status" value="1"/>
</dbReference>
<protein>
    <submittedName>
        <fullName evidence="6">Uncharacterized protein</fullName>
    </submittedName>
</protein>
<feature type="chain" id="PRO_5035821934" evidence="3">
    <location>
        <begin position="22"/>
        <end position="593"/>
    </location>
</feature>
<feature type="domain" description="VWFA" evidence="4">
    <location>
        <begin position="380"/>
        <end position="580"/>
    </location>
</feature>
<reference evidence="6" key="1">
    <citation type="submission" date="2022-03" db="EMBL/GenBank/DDBJ databases">
        <authorList>
            <person name="Martin C."/>
        </authorList>
    </citation>
    <scope>NUCLEOTIDE SEQUENCE</scope>
</reference>
<dbReference type="InterPro" id="IPR036465">
    <property type="entry name" value="vWFA_dom_sf"/>
</dbReference>
<dbReference type="SUPFAM" id="SSF53300">
    <property type="entry name" value="vWA-like"/>
    <property type="match status" value="1"/>
</dbReference>
<keyword evidence="2" id="KW-0768">Sushi</keyword>
<evidence type="ECO:0000256" key="2">
    <source>
        <dbReference type="PROSITE-ProRule" id="PRU00302"/>
    </source>
</evidence>
<evidence type="ECO:0000313" key="6">
    <source>
        <dbReference type="EMBL" id="CAH1774624.1"/>
    </source>
</evidence>
<dbReference type="SMART" id="SM00327">
    <property type="entry name" value="VWA"/>
    <property type="match status" value="1"/>
</dbReference>
<gene>
    <name evidence="6" type="ORF">OFUS_LOCUS2046</name>
</gene>
<feature type="domain" description="Sushi" evidence="5">
    <location>
        <begin position="174"/>
        <end position="244"/>
    </location>
</feature>
<dbReference type="CDD" id="cd00033">
    <property type="entry name" value="CCP"/>
    <property type="match status" value="2"/>
</dbReference>
<dbReference type="PANTHER" id="PTHR24020:SF84">
    <property type="entry name" value="VWFA DOMAIN-CONTAINING PROTEIN"/>
    <property type="match status" value="1"/>
</dbReference>
<dbReference type="AlphaFoldDB" id="A0A8S4N0I0"/>
<comment type="caution">
    <text evidence="2">Lacks conserved residue(s) required for the propagation of feature annotation.</text>
</comment>
<evidence type="ECO:0000259" key="4">
    <source>
        <dbReference type="PROSITE" id="PS50234"/>
    </source>
</evidence>
<proteinExistence type="predicted"/>
<accession>A0A8S4N0I0</accession>
<organism evidence="6 7">
    <name type="scientific">Owenia fusiformis</name>
    <name type="common">Polychaete worm</name>
    <dbReference type="NCBI Taxonomy" id="6347"/>
    <lineage>
        <taxon>Eukaryota</taxon>
        <taxon>Metazoa</taxon>
        <taxon>Spiralia</taxon>
        <taxon>Lophotrochozoa</taxon>
        <taxon>Annelida</taxon>
        <taxon>Polychaeta</taxon>
        <taxon>Sedentaria</taxon>
        <taxon>Canalipalpata</taxon>
        <taxon>Sabellida</taxon>
        <taxon>Oweniida</taxon>
        <taxon>Oweniidae</taxon>
        <taxon>Owenia</taxon>
    </lineage>
</organism>
<dbReference type="InterPro" id="IPR050525">
    <property type="entry name" value="ECM_Assembly_Org"/>
</dbReference>
<dbReference type="SMART" id="SM00032">
    <property type="entry name" value="CCP"/>
    <property type="match status" value="2"/>
</dbReference>
<name>A0A8S4N0I0_OWEFU</name>
<dbReference type="CDD" id="cd01450">
    <property type="entry name" value="vWFA_subfamily_ECM"/>
    <property type="match status" value="1"/>
</dbReference>
<dbReference type="Proteomes" id="UP000749559">
    <property type="component" value="Unassembled WGS sequence"/>
</dbReference>
<dbReference type="InterPro" id="IPR000436">
    <property type="entry name" value="Sushi_SCR_CCP_dom"/>
</dbReference>
<dbReference type="EMBL" id="CAIIXF020000001">
    <property type="protein sequence ID" value="CAH1774624.1"/>
    <property type="molecule type" value="Genomic_DNA"/>
</dbReference>
<dbReference type="Gene3D" id="2.10.70.10">
    <property type="entry name" value="Complement Module, domain 1"/>
    <property type="match status" value="2"/>
</dbReference>
<keyword evidence="3" id="KW-0732">Signal</keyword>
<dbReference type="PROSITE" id="PS50234">
    <property type="entry name" value="VWFA"/>
    <property type="match status" value="1"/>
</dbReference>
<dbReference type="PROSITE" id="PS50923">
    <property type="entry name" value="SUSHI"/>
    <property type="match status" value="1"/>
</dbReference>
<keyword evidence="7" id="KW-1185">Reference proteome</keyword>
<evidence type="ECO:0000259" key="5">
    <source>
        <dbReference type="PROSITE" id="PS50923"/>
    </source>
</evidence>
<dbReference type="SUPFAM" id="SSF57535">
    <property type="entry name" value="Complement control module/SCR domain"/>
    <property type="match status" value="2"/>
</dbReference>